<comment type="subcellular location">
    <subcellularLocation>
        <location evidence="1">Cell envelope</location>
    </subcellularLocation>
</comment>
<evidence type="ECO:0000313" key="5">
    <source>
        <dbReference type="EMBL" id="PCK31191.1"/>
    </source>
</evidence>
<organism evidence="5 6">
    <name type="scientific">Pseudoalteromonas piscicida</name>
    <dbReference type="NCBI Taxonomy" id="43662"/>
    <lineage>
        <taxon>Bacteria</taxon>
        <taxon>Pseudomonadati</taxon>
        <taxon>Pseudomonadota</taxon>
        <taxon>Gammaproteobacteria</taxon>
        <taxon>Alteromonadales</taxon>
        <taxon>Pseudoalteromonadaceae</taxon>
        <taxon>Pseudoalteromonas</taxon>
    </lineage>
</organism>
<comment type="caution">
    <text evidence="5">The sequence shown here is derived from an EMBL/GenBank/DDBJ whole genome shotgun (WGS) entry which is preliminary data.</text>
</comment>
<gene>
    <name evidence="5" type="ORF">CEX98_14130</name>
</gene>
<dbReference type="RefSeq" id="WP_099642708.1">
    <property type="nucleotide sequence ID" value="NZ_NKHF01000062.1"/>
</dbReference>
<dbReference type="Pfam" id="PF25967">
    <property type="entry name" value="RND-MFP_C"/>
    <property type="match status" value="1"/>
</dbReference>
<evidence type="ECO:0000256" key="1">
    <source>
        <dbReference type="ARBA" id="ARBA00004196"/>
    </source>
</evidence>
<dbReference type="Gene3D" id="2.40.420.20">
    <property type="match status" value="1"/>
</dbReference>
<dbReference type="SUPFAM" id="SSF111369">
    <property type="entry name" value="HlyD-like secretion proteins"/>
    <property type="match status" value="1"/>
</dbReference>
<protein>
    <submittedName>
        <fullName evidence="5">Efflux transporter periplasmic adaptor subunit</fullName>
    </submittedName>
</protein>
<dbReference type="AlphaFoldDB" id="A0A2A5JPK4"/>
<evidence type="ECO:0000256" key="3">
    <source>
        <dbReference type="SAM" id="Coils"/>
    </source>
</evidence>
<keyword evidence="6" id="KW-1185">Reference proteome</keyword>
<proteinExistence type="predicted"/>
<evidence type="ECO:0000259" key="4">
    <source>
        <dbReference type="Pfam" id="PF25967"/>
    </source>
</evidence>
<dbReference type="PANTHER" id="PTHR32347">
    <property type="entry name" value="EFFLUX SYSTEM COMPONENT YKNX-RELATED"/>
    <property type="match status" value="1"/>
</dbReference>
<feature type="coiled-coil region" evidence="3">
    <location>
        <begin position="206"/>
        <end position="233"/>
    </location>
</feature>
<dbReference type="Gene3D" id="2.40.50.100">
    <property type="match status" value="1"/>
</dbReference>
<keyword evidence="2 3" id="KW-0175">Coiled coil</keyword>
<dbReference type="InterPro" id="IPR050465">
    <property type="entry name" value="UPF0194_transport"/>
</dbReference>
<feature type="domain" description="Multidrug resistance protein MdtA-like C-terminal permuted SH3" evidence="4">
    <location>
        <begin position="344"/>
        <end position="400"/>
    </location>
</feature>
<dbReference type="InterPro" id="IPR058627">
    <property type="entry name" value="MdtA-like_C"/>
</dbReference>
<evidence type="ECO:0000256" key="2">
    <source>
        <dbReference type="ARBA" id="ARBA00023054"/>
    </source>
</evidence>
<dbReference type="PANTHER" id="PTHR32347:SF23">
    <property type="entry name" value="BLL5650 PROTEIN"/>
    <property type="match status" value="1"/>
</dbReference>
<sequence length="415" mass="46207">MDRKITPNKKFQLWWLALPAIVVAYFAFGSSATSSGGRFNVDIDRVKISTVTEGEFHDLIPLRGNITPSKSVYLDAIEGGRVEARFVEEGAMVKKGDKLLALSNTSLQLDVISREAQISEQLNNLHNTRLAIDQNRLNLKRNLLELDFQVSQSERKLAQFKRLGSGNLVSKDELQAAEDETEYLKNRRKLIIEQQQQDEKIRTAQIAQLEDSVEQLNKNLAFARKNLENLIIKAPMDGQLTALNAELGASKARGSRLGQVDIVSQYKVSAQIDEFYLGRVYAGQTARLTLQGQQYELTLAKVYAEVSNGRFEVDLNFNGALPSSVRRGQSLQLDLLLADAKPATLLPSGGFYQDTGGKWVFVLEQGSQVAVKKPVTFGERNNKFIEVLDGLSVGDRVITSSYSSFKDMQSVSLTR</sequence>
<dbReference type="Gene3D" id="1.10.287.470">
    <property type="entry name" value="Helix hairpin bin"/>
    <property type="match status" value="1"/>
</dbReference>
<evidence type="ECO:0000313" key="6">
    <source>
        <dbReference type="Proteomes" id="UP000228621"/>
    </source>
</evidence>
<dbReference type="GO" id="GO:0030313">
    <property type="term" value="C:cell envelope"/>
    <property type="evidence" value="ECO:0007669"/>
    <property type="project" value="UniProtKB-SubCell"/>
</dbReference>
<dbReference type="OrthoDB" id="1957187at2"/>
<dbReference type="Gene3D" id="2.40.30.170">
    <property type="match status" value="1"/>
</dbReference>
<accession>A0A2A5JPK4</accession>
<name>A0A2A5JPK4_PSEO7</name>
<dbReference type="Proteomes" id="UP000228621">
    <property type="component" value="Unassembled WGS sequence"/>
</dbReference>
<reference evidence="6" key="1">
    <citation type="journal article" date="2019" name="Genome Announc.">
        <title>Draft Genome Sequence of Pseudoalteromonas piscicida Strain 36Y ROTHPW, an Hypersaline Seawater Isolate from the South Coast of Sonora, Mexico.</title>
        <authorList>
            <person name="Sanchez-Diaz R."/>
            <person name="Molina-Garza Z.J."/>
            <person name="Cruz-Suarez L.E."/>
            <person name="Selvin J."/>
            <person name="Kiran G.S."/>
            <person name="Ibarra-Gamez J.C."/>
            <person name="Gomez-Gil B."/>
            <person name="Galaviz-Silva L."/>
        </authorList>
    </citation>
    <scope>NUCLEOTIDE SEQUENCE [LARGE SCALE GENOMIC DNA]</scope>
    <source>
        <strain evidence="6">36Y_RITHPW</strain>
    </source>
</reference>
<dbReference type="EMBL" id="NKHF01000062">
    <property type="protein sequence ID" value="PCK31191.1"/>
    <property type="molecule type" value="Genomic_DNA"/>
</dbReference>